<protein>
    <recommendedName>
        <fullName evidence="1">CSD domain-containing protein</fullName>
    </recommendedName>
</protein>
<evidence type="ECO:0000259" key="1">
    <source>
        <dbReference type="PROSITE" id="PS51857"/>
    </source>
</evidence>
<name>A0ABN9VN29_9DINO</name>
<evidence type="ECO:0000313" key="3">
    <source>
        <dbReference type="Proteomes" id="UP001189429"/>
    </source>
</evidence>
<dbReference type="Gene3D" id="3.60.10.10">
    <property type="entry name" value="Endonuclease/exonuclease/phosphatase"/>
    <property type="match status" value="1"/>
</dbReference>
<dbReference type="Gene3D" id="2.40.50.140">
    <property type="entry name" value="Nucleic acid-binding proteins"/>
    <property type="match status" value="2"/>
</dbReference>
<dbReference type="PROSITE" id="PS51857">
    <property type="entry name" value="CSD_2"/>
    <property type="match status" value="1"/>
</dbReference>
<dbReference type="InterPro" id="IPR011129">
    <property type="entry name" value="CSD"/>
</dbReference>
<dbReference type="InterPro" id="IPR036691">
    <property type="entry name" value="Endo/exonu/phosph_ase_sf"/>
</dbReference>
<organism evidence="2 3">
    <name type="scientific">Prorocentrum cordatum</name>
    <dbReference type="NCBI Taxonomy" id="2364126"/>
    <lineage>
        <taxon>Eukaryota</taxon>
        <taxon>Sar</taxon>
        <taxon>Alveolata</taxon>
        <taxon>Dinophyceae</taxon>
        <taxon>Prorocentrales</taxon>
        <taxon>Prorocentraceae</taxon>
        <taxon>Prorocentrum</taxon>
    </lineage>
</organism>
<keyword evidence="3" id="KW-1185">Reference proteome</keyword>
<dbReference type="EMBL" id="CAUYUJ010017431">
    <property type="protein sequence ID" value="CAK0874766.1"/>
    <property type="molecule type" value="Genomic_DNA"/>
</dbReference>
<gene>
    <name evidence="2" type="ORF">PCOR1329_LOCUS59574</name>
</gene>
<accession>A0ABN9VN29</accession>
<dbReference type="InterPro" id="IPR002059">
    <property type="entry name" value="CSP_DNA-bd"/>
</dbReference>
<comment type="caution">
    <text evidence="2">The sequence shown here is derived from an EMBL/GenBank/DDBJ whole genome shotgun (WGS) entry which is preliminary data.</text>
</comment>
<dbReference type="InterPro" id="IPR012340">
    <property type="entry name" value="NA-bd_OB-fold"/>
</dbReference>
<dbReference type="SUPFAM" id="SSF50249">
    <property type="entry name" value="Nucleic acid-binding proteins"/>
    <property type="match status" value="1"/>
</dbReference>
<dbReference type="Pfam" id="PF03372">
    <property type="entry name" value="Exo_endo_phos"/>
    <property type="match status" value="1"/>
</dbReference>
<proteinExistence type="predicted"/>
<dbReference type="InterPro" id="IPR005135">
    <property type="entry name" value="Endo/exonuclease/phosphatase"/>
</dbReference>
<feature type="domain" description="CSD" evidence="1">
    <location>
        <begin position="421"/>
        <end position="488"/>
    </location>
</feature>
<dbReference type="SUPFAM" id="SSF56219">
    <property type="entry name" value="DNase I-like"/>
    <property type="match status" value="1"/>
</dbReference>
<evidence type="ECO:0000313" key="2">
    <source>
        <dbReference type="EMBL" id="CAK0874766.1"/>
    </source>
</evidence>
<dbReference type="Proteomes" id="UP001189429">
    <property type="component" value="Unassembled WGS sequence"/>
</dbReference>
<sequence length="514" mass="55443">MCSKVHLILVQEHALRQDRILHAYCRHGALGVFSVYSRYWVTSVGLGAENVRLRKQLENLVLTRGLPFIAGGDFNFTPGEFQAGLEPRRFGADLLFDPAVPTCHISDARRALDYFVASRTLAKALLSVATDLDGDAPPRHSVDLHLRAEHFFVQFERLCKREVTPVPRPVGPCRPPPDYSEMAPATQQALESFNDFESHVDIQPGNLSPAYRAPTPVEKKATATCEIKQYTAPGTTEISLVQDEDLTIHIDDVTTSVAMPTVESCLNSLASLAGQVFDLLTNKLEPPIALQTMQFTTNSHDVAKLAPQALGKYGHAVSGHAVNLGVADLFGEDLQRLRQLSRAASAPAQRLGPLAEKGWGHISSECATATYGKDIFFMRSTLNGEQVEIGALVSVKVTLAAKGPQAESVRFLPAGAIGSQVFSGEVKSYTQEKGWGFVSGPEVLDVFGKDIFLHKQELGGITPNVGDAVQFTVEVSNKGQLQAKNVVMPNGASGGVPFGGVMQPPPTAAGYSPY</sequence>
<reference evidence="2" key="1">
    <citation type="submission" date="2023-10" db="EMBL/GenBank/DDBJ databases">
        <authorList>
            <person name="Chen Y."/>
            <person name="Shah S."/>
            <person name="Dougan E. K."/>
            <person name="Thang M."/>
            <person name="Chan C."/>
        </authorList>
    </citation>
    <scope>NUCLEOTIDE SEQUENCE [LARGE SCALE GENOMIC DNA]</scope>
</reference>
<dbReference type="SMART" id="SM00357">
    <property type="entry name" value="CSP"/>
    <property type="match status" value="2"/>
</dbReference>